<dbReference type="Proteomes" id="UP001327560">
    <property type="component" value="Chromosome 3"/>
</dbReference>
<gene>
    <name evidence="1" type="ORF">Cni_G11552</name>
</gene>
<dbReference type="InterPro" id="IPR008480">
    <property type="entry name" value="DUF761_pln"/>
</dbReference>
<dbReference type="AlphaFoldDB" id="A0AAQ3QBC1"/>
<dbReference type="Pfam" id="PF05553">
    <property type="entry name" value="DUF761"/>
    <property type="match status" value="1"/>
</dbReference>
<protein>
    <recommendedName>
        <fullName evidence="3">Cotton fiber protein</fullName>
    </recommendedName>
</protein>
<sequence length="150" mass="17265">MARKRNRIVGKALRFLAKAKKPIARNLKSFHLLGHYNYDFIAECEFSPPSSPPFRYPRARATARKQRSRFLALLCGGAGDELRRVFRDELEIMSPAGGGIERSEPPAEYEGEEEATVDQRAERFIAKFYEEMRIQRQILDAAPMHAMHQL</sequence>
<keyword evidence="2" id="KW-1185">Reference proteome</keyword>
<name>A0AAQ3QBC1_9LILI</name>
<dbReference type="EMBL" id="CP136892">
    <property type="protein sequence ID" value="WOL02833.1"/>
    <property type="molecule type" value="Genomic_DNA"/>
</dbReference>
<dbReference type="PANTHER" id="PTHR33265:SF10">
    <property type="entry name" value="OS01G0133200 PROTEIN"/>
    <property type="match status" value="1"/>
</dbReference>
<evidence type="ECO:0000313" key="2">
    <source>
        <dbReference type="Proteomes" id="UP001327560"/>
    </source>
</evidence>
<accession>A0AAQ3QBC1</accession>
<proteinExistence type="predicted"/>
<dbReference type="PANTHER" id="PTHR33265">
    <property type="entry name" value="AVR9/CF-9 RAPIDLY ELICITED PROTEIN-RELATED"/>
    <property type="match status" value="1"/>
</dbReference>
<evidence type="ECO:0000313" key="1">
    <source>
        <dbReference type="EMBL" id="WOL02833.1"/>
    </source>
</evidence>
<reference evidence="1 2" key="1">
    <citation type="submission" date="2023-10" db="EMBL/GenBank/DDBJ databases">
        <title>Chromosome-scale genome assembly provides insights into flower coloration mechanisms of Canna indica.</title>
        <authorList>
            <person name="Li C."/>
        </authorList>
    </citation>
    <scope>NUCLEOTIDE SEQUENCE [LARGE SCALE GENOMIC DNA]</scope>
    <source>
        <tissue evidence="1">Flower</tissue>
    </source>
</reference>
<organism evidence="1 2">
    <name type="scientific">Canna indica</name>
    <name type="common">Indian-shot</name>
    <dbReference type="NCBI Taxonomy" id="4628"/>
    <lineage>
        <taxon>Eukaryota</taxon>
        <taxon>Viridiplantae</taxon>
        <taxon>Streptophyta</taxon>
        <taxon>Embryophyta</taxon>
        <taxon>Tracheophyta</taxon>
        <taxon>Spermatophyta</taxon>
        <taxon>Magnoliopsida</taxon>
        <taxon>Liliopsida</taxon>
        <taxon>Zingiberales</taxon>
        <taxon>Cannaceae</taxon>
        <taxon>Canna</taxon>
    </lineage>
</organism>
<evidence type="ECO:0008006" key="3">
    <source>
        <dbReference type="Google" id="ProtNLM"/>
    </source>
</evidence>